<feature type="domain" description="ABC transporter" evidence="5">
    <location>
        <begin position="2"/>
        <end position="210"/>
    </location>
</feature>
<dbReference type="SMART" id="SM00382">
    <property type="entry name" value="AAA"/>
    <property type="match status" value="1"/>
</dbReference>
<gene>
    <name evidence="6" type="primary">artM_18</name>
    <name evidence="6" type="ORF">SDC9_96482</name>
</gene>
<reference evidence="6" key="1">
    <citation type="submission" date="2019-08" db="EMBL/GenBank/DDBJ databases">
        <authorList>
            <person name="Kucharzyk K."/>
            <person name="Murdoch R.W."/>
            <person name="Higgins S."/>
            <person name="Loffler F."/>
        </authorList>
    </citation>
    <scope>NUCLEOTIDE SEQUENCE</scope>
</reference>
<sequence length="210" mass="23162">MLQVKNLTKSFGNNKVLDNISFEVNSGEVCVLLGKSGVGKTTILRCINGLEDFDGGEIIVDNCVMKDKNHILKNRNKIGMVFQNFNLFPHMSVLENIISAPVNVLKKSKENAIKEAKEILKMVDLEDKINAYPYELSGGQCQRVAIARACALTPKVLCFDEPTSALDVDSIKKVSKIIKNLKSKGMAILIITHDIGFANNIKDKIIKIGD</sequence>
<accession>A0A645ABU9</accession>
<dbReference type="GO" id="GO:0016887">
    <property type="term" value="F:ATP hydrolysis activity"/>
    <property type="evidence" value="ECO:0007669"/>
    <property type="project" value="InterPro"/>
</dbReference>
<dbReference type="InterPro" id="IPR003439">
    <property type="entry name" value="ABC_transporter-like_ATP-bd"/>
</dbReference>
<evidence type="ECO:0000256" key="4">
    <source>
        <dbReference type="ARBA" id="ARBA00022840"/>
    </source>
</evidence>
<dbReference type="EMBL" id="VSSQ01012659">
    <property type="protein sequence ID" value="MPM49751.1"/>
    <property type="molecule type" value="Genomic_DNA"/>
</dbReference>
<proteinExistence type="inferred from homology"/>
<comment type="similarity">
    <text evidence="1">Belongs to the ABC transporter superfamily.</text>
</comment>
<evidence type="ECO:0000256" key="1">
    <source>
        <dbReference type="ARBA" id="ARBA00005417"/>
    </source>
</evidence>
<dbReference type="Pfam" id="PF00005">
    <property type="entry name" value="ABC_tran"/>
    <property type="match status" value="1"/>
</dbReference>
<dbReference type="InterPro" id="IPR003593">
    <property type="entry name" value="AAA+_ATPase"/>
</dbReference>
<dbReference type="InterPro" id="IPR050086">
    <property type="entry name" value="MetN_ABC_transporter-like"/>
</dbReference>
<comment type="caution">
    <text evidence="6">The sequence shown here is derived from an EMBL/GenBank/DDBJ whole genome shotgun (WGS) entry which is preliminary data.</text>
</comment>
<name>A0A645ABU9_9ZZZZ</name>
<keyword evidence="4 6" id="KW-0067">ATP-binding</keyword>
<evidence type="ECO:0000259" key="5">
    <source>
        <dbReference type="PROSITE" id="PS50893"/>
    </source>
</evidence>
<evidence type="ECO:0000256" key="3">
    <source>
        <dbReference type="ARBA" id="ARBA00022741"/>
    </source>
</evidence>
<dbReference type="SUPFAM" id="SSF52540">
    <property type="entry name" value="P-loop containing nucleoside triphosphate hydrolases"/>
    <property type="match status" value="1"/>
</dbReference>
<organism evidence="6">
    <name type="scientific">bioreactor metagenome</name>
    <dbReference type="NCBI Taxonomy" id="1076179"/>
    <lineage>
        <taxon>unclassified sequences</taxon>
        <taxon>metagenomes</taxon>
        <taxon>ecological metagenomes</taxon>
    </lineage>
</organism>
<keyword evidence="3" id="KW-0547">Nucleotide-binding</keyword>
<evidence type="ECO:0000313" key="6">
    <source>
        <dbReference type="EMBL" id="MPM49751.1"/>
    </source>
</evidence>
<dbReference type="AlphaFoldDB" id="A0A645ABU9"/>
<dbReference type="Gene3D" id="3.40.50.300">
    <property type="entry name" value="P-loop containing nucleotide triphosphate hydrolases"/>
    <property type="match status" value="1"/>
</dbReference>
<dbReference type="PANTHER" id="PTHR43166:SF4">
    <property type="entry name" value="PHOSPHONATES IMPORT ATP-BINDING PROTEIN PHNC"/>
    <property type="match status" value="1"/>
</dbReference>
<dbReference type="GO" id="GO:0005524">
    <property type="term" value="F:ATP binding"/>
    <property type="evidence" value="ECO:0007669"/>
    <property type="project" value="UniProtKB-KW"/>
</dbReference>
<keyword evidence="2" id="KW-0813">Transport</keyword>
<protein>
    <submittedName>
        <fullName evidence="6">Arginine transport ATP-binding protein ArtM</fullName>
    </submittedName>
</protein>
<dbReference type="PROSITE" id="PS50893">
    <property type="entry name" value="ABC_TRANSPORTER_2"/>
    <property type="match status" value="1"/>
</dbReference>
<dbReference type="PANTHER" id="PTHR43166">
    <property type="entry name" value="AMINO ACID IMPORT ATP-BINDING PROTEIN"/>
    <property type="match status" value="1"/>
</dbReference>
<dbReference type="InterPro" id="IPR027417">
    <property type="entry name" value="P-loop_NTPase"/>
</dbReference>
<evidence type="ECO:0000256" key="2">
    <source>
        <dbReference type="ARBA" id="ARBA00022448"/>
    </source>
</evidence>